<dbReference type="InterPro" id="IPR003760">
    <property type="entry name" value="PnrA-like"/>
</dbReference>
<dbReference type="PANTHER" id="PTHR34296:SF2">
    <property type="entry name" value="ABC TRANSPORTER GUANOSINE-BINDING PROTEIN NUPN"/>
    <property type="match status" value="1"/>
</dbReference>
<feature type="domain" description="ABC transporter substrate-binding protein PnrA-like" evidence="6">
    <location>
        <begin position="3"/>
        <end position="141"/>
    </location>
</feature>
<reference evidence="7 8" key="1">
    <citation type="submission" date="2017-05" db="EMBL/GenBank/DDBJ databases">
        <title>The genome sequence of the facultative intracellular pathogen Brucella melitensis KIV-L.</title>
        <authorList>
            <person name="Pisarenko S."/>
            <person name="Kovalev D."/>
            <person name="Khachaturova A."/>
            <person name="Kulichenko A."/>
        </authorList>
    </citation>
    <scope>NUCLEOTIDE SEQUENCE [LARGE SCALE GENOMIC DNA]</scope>
    <source>
        <strain evidence="7 8">KIV-L</strain>
    </source>
</reference>
<evidence type="ECO:0000256" key="5">
    <source>
        <dbReference type="ARBA" id="ARBA00023288"/>
    </source>
</evidence>
<name>A0AB36Q024_BRUML</name>
<evidence type="ECO:0000256" key="4">
    <source>
        <dbReference type="ARBA" id="ARBA00023136"/>
    </source>
</evidence>
<proteinExistence type="predicted"/>
<dbReference type="Gene3D" id="3.40.50.2300">
    <property type="match status" value="2"/>
</dbReference>
<dbReference type="GO" id="GO:0005886">
    <property type="term" value="C:plasma membrane"/>
    <property type="evidence" value="ECO:0007669"/>
    <property type="project" value="UniProtKB-SubCell"/>
</dbReference>
<comment type="subcellular location">
    <subcellularLocation>
        <location evidence="1">Cell membrane</location>
    </subcellularLocation>
</comment>
<accession>A0AB36Q024</accession>
<organism evidence="7 8">
    <name type="scientific">Brucella melitensis</name>
    <dbReference type="NCBI Taxonomy" id="29459"/>
    <lineage>
        <taxon>Bacteria</taxon>
        <taxon>Pseudomonadati</taxon>
        <taxon>Pseudomonadota</taxon>
        <taxon>Alphaproteobacteria</taxon>
        <taxon>Hyphomicrobiales</taxon>
        <taxon>Brucellaceae</taxon>
        <taxon>Brucella/Ochrobactrum group</taxon>
        <taxon>Brucella</taxon>
    </lineage>
</organism>
<keyword evidence="5" id="KW-0449">Lipoprotein</keyword>
<evidence type="ECO:0000313" key="7">
    <source>
        <dbReference type="EMBL" id="OZV64276.1"/>
    </source>
</evidence>
<dbReference type="EMBL" id="NGJQ01000001">
    <property type="protein sequence ID" value="OZV64276.1"/>
    <property type="molecule type" value="Genomic_DNA"/>
</dbReference>
<dbReference type="Proteomes" id="UP000216335">
    <property type="component" value="Unassembled WGS sequence"/>
</dbReference>
<keyword evidence="4" id="KW-0472">Membrane</keyword>
<protein>
    <submittedName>
        <fullName evidence="7">BMP family ABC transporter substrate-binding protein</fullName>
    </submittedName>
</protein>
<evidence type="ECO:0000256" key="3">
    <source>
        <dbReference type="ARBA" id="ARBA00022729"/>
    </source>
</evidence>
<keyword evidence="3" id="KW-0732">Signal</keyword>
<dbReference type="Pfam" id="PF02608">
    <property type="entry name" value="Bmp"/>
    <property type="match status" value="1"/>
</dbReference>
<evidence type="ECO:0000313" key="8">
    <source>
        <dbReference type="Proteomes" id="UP000216335"/>
    </source>
</evidence>
<evidence type="ECO:0000256" key="1">
    <source>
        <dbReference type="ARBA" id="ARBA00004236"/>
    </source>
</evidence>
<sequence>MAVSYAGSFMDAAKGKELGLAQYRSGVSLGFVVASQTGLGQLSAAKETGKYVLGVDSDQEAIFKDSDPAIAKQVVSSVLKNIDVSLLQAYERYKAGNLPFGKAEALGLKEGAVGIVQDGNMATMATPDIKDAIKKASDEISEGKITVPSTFGMSTEDLNAIRNKVRP</sequence>
<evidence type="ECO:0000256" key="2">
    <source>
        <dbReference type="ARBA" id="ARBA00022475"/>
    </source>
</evidence>
<dbReference type="AlphaFoldDB" id="A0AB36Q024"/>
<gene>
    <name evidence="7" type="ORF">BI318_02245</name>
</gene>
<keyword evidence="2" id="KW-1003">Cell membrane</keyword>
<dbReference type="InterPro" id="IPR050957">
    <property type="entry name" value="BMP_lipoprotein"/>
</dbReference>
<comment type="caution">
    <text evidence="7">The sequence shown here is derived from an EMBL/GenBank/DDBJ whole genome shotgun (WGS) entry which is preliminary data.</text>
</comment>
<evidence type="ECO:0000259" key="6">
    <source>
        <dbReference type="Pfam" id="PF02608"/>
    </source>
</evidence>
<dbReference type="PANTHER" id="PTHR34296">
    <property type="entry name" value="TRANSCRIPTIONAL ACTIVATOR PROTEIN MED"/>
    <property type="match status" value="1"/>
</dbReference>